<dbReference type="SUPFAM" id="SSF53795">
    <property type="entry name" value="PEP carboxykinase-like"/>
    <property type="match status" value="1"/>
</dbReference>
<sequence>MDNIHATAVALDADRGVLITGPSGAGKSELALRLMAFGARLVADDRVDLRVAEGRLIASCPAPLAGMIEMRGIGILGADPLPEARIILAVDLGQQETDRLPPHRSRDFLGVNLPLVLRLHRGHLDVAVLQWLKGGRVA</sequence>
<dbReference type="GO" id="GO:0006109">
    <property type="term" value="P:regulation of carbohydrate metabolic process"/>
    <property type="evidence" value="ECO:0007669"/>
    <property type="project" value="InterPro"/>
</dbReference>
<feature type="domain" description="HPr kinase/phosphorylase C-terminal" evidence="1">
    <location>
        <begin position="13"/>
        <end position="77"/>
    </location>
</feature>
<dbReference type="EMBL" id="SAUW01000003">
    <property type="protein sequence ID" value="RWR14294.1"/>
    <property type="molecule type" value="Genomic_DNA"/>
</dbReference>
<keyword evidence="2" id="KW-0808">Transferase</keyword>
<gene>
    <name evidence="2" type="ORF">D2T33_03520</name>
</gene>
<dbReference type="GO" id="GO:0005524">
    <property type="term" value="F:ATP binding"/>
    <property type="evidence" value="ECO:0007669"/>
    <property type="project" value="InterPro"/>
</dbReference>
<dbReference type="Pfam" id="PF07475">
    <property type="entry name" value="Hpr_kinase_C"/>
    <property type="match status" value="1"/>
</dbReference>
<evidence type="ECO:0000313" key="2">
    <source>
        <dbReference type="EMBL" id="RWR14294.1"/>
    </source>
</evidence>
<evidence type="ECO:0000259" key="1">
    <source>
        <dbReference type="Pfam" id="PF07475"/>
    </source>
</evidence>
<dbReference type="PANTHER" id="PTHR30305">
    <property type="entry name" value="PROTEIN YJDM-RELATED"/>
    <property type="match status" value="1"/>
</dbReference>
<dbReference type="InterPro" id="IPR011104">
    <property type="entry name" value="Hpr_kin/Pase_C"/>
</dbReference>
<evidence type="ECO:0000313" key="3">
    <source>
        <dbReference type="Proteomes" id="UP000285710"/>
    </source>
</evidence>
<proteinExistence type="predicted"/>
<dbReference type="AlphaFoldDB" id="A0A443J1F1"/>
<protein>
    <submittedName>
        <fullName evidence="2">Serine kinase</fullName>
    </submittedName>
</protein>
<keyword evidence="2" id="KW-0418">Kinase</keyword>
<dbReference type="Proteomes" id="UP000285710">
    <property type="component" value="Unassembled WGS sequence"/>
</dbReference>
<organism evidence="2 3">
    <name type="scientific">Paenirhodobacter populi</name>
    <dbReference type="NCBI Taxonomy" id="2306993"/>
    <lineage>
        <taxon>Bacteria</taxon>
        <taxon>Pseudomonadati</taxon>
        <taxon>Pseudomonadota</taxon>
        <taxon>Alphaproteobacteria</taxon>
        <taxon>Rhodobacterales</taxon>
        <taxon>Rhodobacter group</taxon>
        <taxon>Paenirhodobacter</taxon>
    </lineage>
</organism>
<name>A0A443J1F1_9RHOB</name>
<accession>A0A443J1F1</accession>
<reference evidence="2 3" key="1">
    <citation type="submission" date="2019-01" db="EMBL/GenBank/DDBJ databases">
        <title>Sinorhodobacter populi sp. nov. isolated from the symptomatic bark tissue of Populus euramericana canker.</title>
        <authorList>
            <person name="Xu G."/>
        </authorList>
    </citation>
    <scope>NUCLEOTIDE SEQUENCE [LARGE SCALE GENOMIC DNA]</scope>
    <source>
        <strain evidence="2 3">2D-5</strain>
    </source>
</reference>
<comment type="caution">
    <text evidence="2">The sequence shown here is derived from an EMBL/GenBank/DDBJ whole genome shotgun (WGS) entry which is preliminary data.</text>
</comment>
<reference evidence="2 3" key="2">
    <citation type="submission" date="2019-01" db="EMBL/GenBank/DDBJ databases">
        <authorList>
            <person name="Li Y."/>
        </authorList>
    </citation>
    <scope>NUCLEOTIDE SEQUENCE [LARGE SCALE GENOMIC DNA]</scope>
    <source>
        <strain evidence="2 3">2D-5</strain>
    </source>
</reference>
<dbReference type="Gene3D" id="3.40.50.300">
    <property type="entry name" value="P-loop containing nucleotide triphosphate hydrolases"/>
    <property type="match status" value="1"/>
</dbReference>
<dbReference type="InterPro" id="IPR027417">
    <property type="entry name" value="P-loop_NTPase"/>
</dbReference>
<keyword evidence="3" id="KW-1185">Reference proteome</keyword>
<dbReference type="PANTHER" id="PTHR30305:SF1">
    <property type="entry name" value="HPR KINASE_PHOSPHORYLASE"/>
    <property type="match status" value="1"/>
</dbReference>
<dbReference type="CDD" id="cd01918">
    <property type="entry name" value="HprK_C"/>
    <property type="match status" value="1"/>
</dbReference>
<dbReference type="GO" id="GO:0000155">
    <property type="term" value="F:phosphorelay sensor kinase activity"/>
    <property type="evidence" value="ECO:0007669"/>
    <property type="project" value="InterPro"/>
</dbReference>
<dbReference type="RefSeq" id="WP_128268863.1">
    <property type="nucleotide sequence ID" value="NZ_SAUW01000003.1"/>
</dbReference>